<dbReference type="EMBL" id="JASBNA010000071">
    <property type="protein sequence ID" value="KAK7678489.1"/>
    <property type="molecule type" value="Genomic_DNA"/>
</dbReference>
<sequence length="68" mass="7465">MLNALCLAVGGHPSLYLCKTLEETLSSEHVEAAQKLENKPKENYLANMHVELTEESSPSEVRNAPDLA</sequence>
<keyword evidence="2" id="KW-1185">Reference proteome</keyword>
<dbReference type="Proteomes" id="UP001385951">
    <property type="component" value="Unassembled WGS sequence"/>
</dbReference>
<evidence type="ECO:0000313" key="2">
    <source>
        <dbReference type="Proteomes" id="UP001385951"/>
    </source>
</evidence>
<protein>
    <submittedName>
        <fullName evidence="1">Uncharacterized protein</fullName>
    </submittedName>
</protein>
<name>A0AAW0FJZ4_9APHY</name>
<accession>A0AAW0FJZ4</accession>
<dbReference type="AlphaFoldDB" id="A0AAW0FJZ4"/>
<gene>
    <name evidence="1" type="ORF">QCA50_018550</name>
</gene>
<proteinExistence type="predicted"/>
<reference evidence="1 2" key="1">
    <citation type="submission" date="2022-09" db="EMBL/GenBank/DDBJ databases">
        <authorList>
            <person name="Palmer J.M."/>
        </authorList>
    </citation>
    <scope>NUCLEOTIDE SEQUENCE [LARGE SCALE GENOMIC DNA]</scope>
    <source>
        <strain evidence="1 2">DSM 7382</strain>
    </source>
</reference>
<evidence type="ECO:0000313" key="1">
    <source>
        <dbReference type="EMBL" id="KAK7678489.1"/>
    </source>
</evidence>
<organism evidence="1 2">
    <name type="scientific">Cerrena zonata</name>
    <dbReference type="NCBI Taxonomy" id="2478898"/>
    <lineage>
        <taxon>Eukaryota</taxon>
        <taxon>Fungi</taxon>
        <taxon>Dikarya</taxon>
        <taxon>Basidiomycota</taxon>
        <taxon>Agaricomycotina</taxon>
        <taxon>Agaricomycetes</taxon>
        <taxon>Polyporales</taxon>
        <taxon>Cerrenaceae</taxon>
        <taxon>Cerrena</taxon>
    </lineage>
</organism>
<comment type="caution">
    <text evidence="1">The sequence shown here is derived from an EMBL/GenBank/DDBJ whole genome shotgun (WGS) entry which is preliminary data.</text>
</comment>